<dbReference type="InterPro" id="IPR050744">
    <property type="entry name" value="AI-2_Isomerase_LsrG"/>
</dbReference>
<dbReference type="PROSITE" id="PS51725">
    <property type="entry name" value="ABM"/>
    <property type="match status" value="1"/>
</dbReference>
<dbReference type="EMBL" id="CP001958">
    <property type="protein sequence ID" value="ADG98391.1"/>
    <property type="molecule type" value="Genomic_DNA"/>
</dbReference>
<dbReference type="PANTHER" id="PTHR33336:SF15">
    <property type="entry name" value="ABM DOMAIN-CONTAINING PROTEIN"/>
    <property type="match status" value="1"/>
</dbReference>
<dbReference type="Gene3D" id="3.30.70.100">
    <property type="match status" value="1"/>
</dbReference>
<dbReference type="eggNOG" id="COG1359">
    <property type="taxonomic scope" value="Bacteria"/>
</dbReference>
<organism evidence="2 3">
    <name type="scientific">Segniliparus rotundus (strain ATCC BAA-972 / CDC 1076 / CIP 108378 / DSM 44985 / JCM 13578)</name>
    <dbReference type="NCBI Taxonomy" id="640132"/>
    <lineage>
        <taxon>Bacteria</taxon>
        <taxon>Bacillati</taxon>
        <taxon>Actinomycetota</taxon>
        <taxon>Actinomycetes</taxon>
        <taxon>Mycobacteriales</taxon>
        <taxon>Segniliparaceae</taxon>
        <taxon>Segniliparus</taxon>
    </lineage>
</organism>
<dbReference type="RefSeq" id="WP_013138844.1">
    <property type="nucleotide sequence ID" value="NC_014168.1"/>
</dbReference>
<dbReference type="PANTHER" id="PTHR33336">
    <property type="entry name" value="QUINOL MONOOXYGENASE YGIN-RELATED"/>
    <property type="match status" value="1"/>
</dbReference>
<dbReference type="STRING" id="640132.Srot_1933"/>
<keyword evidence="2" id="KW-0560">Oxidoreductase</keyword>
<keyword evidence="3" id="KW-1185">Reference proteome</keyword>
<evidence type="ECO:0000259" key="1">
    <source>
        <dbReference type="PROSITE" id="PS51725"/>
    </source>
</evidence>
<feature type="domain" description="ABM" evidence="1">
    <location>
        <begin position="3"/>
        <end position="101"/>
    </location>
</feature>
<keyword evidence="2" id="KW-0503">Monooxygenase</keyword>
<dbReference type="SUPFAM" id="SSF54909">
    <property type="entry name" value="Dimeric alpha+beta barrel"/>
    <property type="match status" value="1"/>
</dbReference>
<dbReference type="InterPro" id="IPR011008">
    <property type="entry name" value="Dimeric_a/b-barrel"/>
</dbReference>
<evidence type="ECO:0000313" key="3">
    <source>
        <dbReference type="Proteomes" id="UP000002247"/>
    </source>
</evidence>
<name>D6Z8W1_SEGRD</name>
<accession>D6Z8W1</accession>
<dbReference type="OrthoDB" id="5241825at2"/>
<dbReference type="Proteomes" id="UP000002247">
    <property type="component" value="Chromosome"/>
</dbReference>
<dbReference type="InterPro" id="IPR007138">
    <property type="entry name" value="ABM_dom"/>
</dbReference>
<sequence length="101" mass="11034">MSVVVVAVLTPKPDRRDEVRSALVDAVEATHPEHGCELYSLNENDEVFVFVERWSSREALDAHLGGPVLQKLGPLFEAALTRSVVQILNPVEAGDPEKSSV</sequence>
<dbReference type="Pfam" id="PF03992">
    <property type="entry name" value="ABM"/>
    <property type="match status" value="1"/>
</dbReference>
<dbReference type="AlphaFoldDB" id="D6Z8W1"/>
<dbReference type="GO" id="GO:0004497">
    <property type="term" value="F:monooxygenase activity"/>
    <property type="evidence" value="ECO:0007669"/>
    <property type="project" value="UniProtKB-KW"/>
</dbReference>
<protein>
    <submittedName>
        <fullName evidence="2">Antibiotic biosynthesis monooxygenase</fullName>
    </submittedName>
</protein>
<proteinExistence type="predicted"/>
<gene>
    <name evidence="2" type="ordered locus">Srot_1933</name>
</gene>
<reference evidence="2 3" key="1">
    <citation type="journal article" date="2010" name="Stand. Genomic Sci.">
        <title>Complete genome sequence of Segniliparus rotundus type strain (CDC 1076).</title>
        <authorList>
            <person name="Sikorski J."/>
            <person name="Lapidus A."/>
            <person name="Copeland A."/>
            <person name="Misra M."/>
            <person name="Glavina Del Rio T."/>
            <person name="Nolan M."/>
            <person name="Lucas S."/>
            <person name="Chen F."/>
            <person name="Tice H."/>
            <person name="Cheng J.F."/>
            <person name="Jando M."/>
            <person name="Schneider S."/>
            <person name="Bruce D."/>
            <person name="Goodwin L."/>
            <person name="Pitluck S."/>
            <person name="Liolios K."/>
            <person name="Mikhailova N."/>
            <person name="Pati A."/>
            <person name="Ivanova N."/>
            <person name="Mavromatis K."/>
            <person name="Chen A."/>
            <person name="Palaniappan K."/>
            <person name="Chertkov O."/>
            <person name="Land M."/>
            <person name="Hauser L."/>
            <person name="Chang Y.J."/>
            <person name="Jeffries C.D."/>
            <person name="Brettin T."/>
            <person name="Detter J.C."/>
            <person name="Han C."/>
            <person name="Rohde M."/>
            <person name="Goker M."/>
            <person name="Bristow J."/>
            <person name="Eisen J.A."/>
            <person name="Markowitz V."/>
            <person name="Hugenholtz P."/>
            <person name="Kyrpides N.C."/>
            <person name="Klenk H.P."/>
        </authorList>
    </citation>
    <scope>NUCLEOTIDE SEQUENCE [LARGE SCALE GENOMIC DNA]</scope>
    <source>
        <strain evidence="3">ATCC BAA-972 / CDC 1076 / CIP 108378 / DSM 44985 / JCM 13578</strain>
    </source>
</reference>
<dbReference type="HOGENOM" id="CLU_131496_6_4_11"/>
<evidence type="ECO:0000313" key="2">
    <source>
        <dbReference type="EMBL" id="ADG98391.1"/>
    </source>
</evidence>
<dbReference type="KEGG" id="srt:Srot_1933"/>